<dbReference type="GO" id="GO:0000028">
    <property type="term" value="P:ribosomal small subunit assembly"/>
    <property type="evidence" value="ECO:0007669"/>
    <property type="project" value="TreeGrafter"/>
</dbReference>
<keyword evidence="3 5" id="KW-0853">WD repeat</keyword>
<dbReference type="FunFam" id="2.130.10.10:FF:000602">
    <property type="entry name" value="Periodic tryptophan protein 2"/>
    <property type="match status" value="1"/>
</dbReference>
<name>A0AAD9Z4H9_9LECA</name>
<dbReference type="InterPro" id="IPR019775">
    <property type="entry name" value="WD40_repeat_CS"/>
</dbReference>
<dbReference type="PROSITE" id="PS00678">
    <property type="entry name" value="WD_REPEATS_1"/>
    <property type="match status" value="2"/>
</dbReference>
<dbReference type="Proteomes" id="UP001276659">
    <property type="component" value="Unassembled WGS sequence"/>
</dbReference>
<keyword evidence="4" id="KW-0677">Repeat</keyword>
<dbReference type="PROSITE" id="PS50082">
    <property type="entry name" value="WD_REPEATS_2"/>
    <property type="match status" value="4"/>
</dbReference>
<protein>
    <recommendedName>
        <fullName evidence="7">Small-subunit processome Utp12 domain-containing protein</fullName>
    </recommendedName>
</protein>
<dbReference type="InterPro" id="IPR001680">
    <property type="entry name" value="WD40_rpt"/>
</dbReference>
<feature type="region of interest" description="Disordered" evidence="6">
    <location>
        <begin position="876"/>
        <end position="900"/>
    </location>
</feature>
<dbReference type="FunFam" id="2.130.10.10:FF:000470">
    <property type="entry name" value="Periodic tryptophan protein 2 homolog"/>
    <property type="match status" value="1"/>
</dbReference>
<dbReference type="SUPFAM" id="SSF50978">
    <property type="entry name" value="WD40 repeat-like"/>
    <property type="match status" value="3"/>
</dbReference>
<dbReference type="AlphaFoldDB" id="A0AAD9Z4H9"/>
<evidence type="ECO:0000256" key="6">
    <source>
        <dbReference type="SAM" id="MobiDB-lite"/>
    </source>
</evidence>
<dbReference type="GO" id="GO:0000462">
    <property type="term" value="P:maturation of SSU-rRNA from tricistronic rRNA transcript (SSU-rRNA, 5.8S rRNA, LSU-rRNA)"/>
    <property type="evidence" value="ECO:0007669"/>
    <property type="project" value="TreeGrafter"/>
</dbReference>
<evidence type="ECO:0000313" key="9">
    <source>
        <dbReference type="Proteomes" id="UP001276659"/>
    </source>
</evidence>
<dbReference type="CDD" id="cd00200">
    <property type="entry name" value="WD40"/>
    <property type="match status" value="2"/>
</dbReference>
<dbReference type="Gene3D" id="2.130.10.10">
    <property type="entry name" value="YVTN repeat-like/Quinoprotein amine dehydrogenase"/>
    <property type="match status" value="4"/>
</dbReference>
<feature type="repeat" description="WD" evidence="5">
    <location>
        <begin position="381"/>
        <end position="422"/>
    </location>
</feature>
<dbReference type="SMART" id="SM00320">
    <property type="entry name" value="WD40"/>
    <property type="match status" value="13"/>
</dbReference>
<sequence length="900" mass="98974">MKIEFKFSNLLGTVYCKGNLLFTPDGTCLLSPVGNRVTVFDLINNKSYTLPFSHRRNIARLALNPRGNLLLSVDEDGRAILTNLPRRLALHHFSFKAPISALTFSPSGLHFAVGIGRLIEVWHTPSTPEATTEEGLEFAPFVRHRVYAGHYDTVQSVEWSSDSRFFLSAAKDLTARIWSLDPEEDFVPTTLAGHREGVLGAWFSSSQEEIYTVSQDGALFQWSYTQKPTTNDEIDMVEDDEAPSQWRIVQRHYFMQNNAKVKCAAFHPECNLLVAGFSNGLFGLYELPEFNMIHTLSISQNDIDFVTMNKSGEWLAFGASKLGQLLVWEWQSESYILKQQGHFDSMNALVYSPDGQRIITTADDGKIKVWDTQSGFCIVTFTDHSSGVTACEFAKRGNVLFTSSLDGSVRAWDLVRYRNFRTFTAPTRLSFSSVAVDPSGEVVCAGSLDSFDIHIWSVQTGQLLDQLSGHEGPVASLAFAPSGDTVVSGSWDHTVRIWSIFGRTQTSEPIQLQADVLHVAFRPDSKQVAVSTLDGQLTFWSVSEANQEAGVDGRRDVSGGRKISDRRTAANVARTKSFNCIAYSTDGTCVIAGGNSKYICLYDVQSGTLIKKFTISVNLSLDGTQEFLNSRNLTDAGPRGLIDSQGQASDLEDRIDRTLPGATRGDLSARKTRPEVRVPAVAFSPTGRAFCAASTEGLLVYSLDNALQFDPFDLDLDITPASTIAAVHSKDYLLALVMAFRLNERPLIRRVYESIPVPDVSLVVKHLPTVYLARLLRFVAQATDESPHLEFNLRWIEALLSAHGPYLKDNAASFGSELRTVQKAVAKIQADLARLADDNVYALDYLLAQPVSSSAKEVNGDGGGQLQLMVDGNGAEEENADEGMEDEWIGLGDEDGGAVG</sequence>
<evidence type="ECO:0000256" key="2">
    <source>
        <dbReference type="ARBA" id="ARBA00022553"/>
    </source>
</evidence>
<dbReference type="GO" id="GO:0034388">
    <property type="term" value="C:Pwp2p-containing subcomplex of 90S preribosome"/>
    <property type="evidence" value="ECO:0007669"/>
    <property type="project" value="TreeGrafter"/>
</dbReference>
<evidence type="ECO:0000259" key="7">
    <source>
        <dbReference type="Pfam" id="PF04003"/>
    </source>
</evidence>
<accession>A0AAD9Z4H9</accession>
<evidence type="ECO:0000256" key="3">
    <source>
        <dbReference type="ARBA" id="ARBA00022574"/>
    </source>
</evidence>
<dbReference type="EMBL" id="JASNWA010000008">
    <property type="protein sequence ID" value="KAK3171455.1"/>
    <property type="molecule type" value="Genomic_DNA"/>
</dbReference>
<dbReference type="PANTHER" id="PTHR19858">
    <property type="entry name" value="WD40 REPEAT PROTEIN"/>
    <property type="match status" value="1"/>
</dbReference>
<evidence type="ECO:0000256" key="1">
    <source>
        <dbReference type="ARBA" id="ARBA00010226"/>
    </source>
</evidence>
<feature type="repeat" description="WD" evidence="5">
    <location>
        <begin position="339"/>
        <end position="380"/>
    </location>
</feature>
<dbReference type="PROSITE" id="PS50294">
    <property type="entry name" value="WD_REPEATS_REGION"/>
    <property type="match status" value="4"/>
</dbReference>
<reference evidence="8" key="1">
    <citation type="submission" date="2022-11" db="EMBL/GenBank/DDBJ databases">
        <title>Chromosomal genome sequence assembly and mating type (MAT) locus characterization of the leprose asexual lichenized fungus Lepraria neglecta (Nyl.) Erichsen.</title>
        <authorList>
            <person name="Allen J.L."/>
            <person name="Pfeffer B."/>
        </authorList>
    </citation>
    <scope>NUCLEOTIDE SEQUENCE</scope>
    <source>
        <strain evidence="8">Allen 5258</strain>
    </source>
</reference>
<evidence type="ECO:0000256" key="4">
    <source>
        <dbReference type="ARBA" id="ARBA00022737"/>
    </source>
</evidence>
<feature type="repeat" description="WD" evidence="5">
    <location>
        <begin position="147"/>
        <end position="181"/>
    </location>
</feature>
<comment type="caution">
    <text evidence="8">The sequence shown here is derived from an EMBL/GenBank/DDBJ whole genome shotgun (WGS) entry which is preliminary data.</text>
</comment>
<dbReference type="FunFam" id="2.130.10.10:FF:000219">
    <property type="entry name" value="Periodic tryptophan protein 2"/>
    <property type="match status" value="1"/>
</dbReference>
<keyword evidence="9" id="KW-1185">Reference proteome</keyword>
<dbReference type="InterPro" id="IPR020472">
    <property type="entry name" value="WD40_PAC1"/>
</dbReference>
<dbReference type="InterPro" id="IPR027145">
    <property type="entry name" value="PWP2"/>
</dbReference>
<evidence type="ECO:0000313" key="8">
    <source>
        <dbReference type="EMBL" id="KAK3171455.1"/>
    </source>
</evidence>
<dbReference type="Pfam" id="PF04003">
    <property type="entry name" value="Utp12"/>
    <property type="match status" value="1"/>
</dbReference>
<dbReference type="Pfam" id="PF00400">
    <property type="entry name" value="WD40"/>
    <property type="match status" value="5"/>
</dbReference>
<keyword evidence="2" id="KW-0597">Phosphoprotein</keyword>
<organism evidence="8 9">
    <name type="scientific">Lepraria neglecta</name>
    <dbReference type="NCBI Taxonomy" id="209136"/>
    <lineage>
        <taxon>Eukaryota</taxon>
        <taxon>Fungi</taxon>
        <taxon>Dikarya</taxon>
        <taxon>Ascomycota</taxon>
        <taxon>Pezizomycotina</taxon>
        <taxon>Lecanoromycetes</taxon>
        <taxon>OSLEUM clade</taxon>
        <taxon>Lecanoromycetidae</taxon>
        <taxon>Lecanorales</taxon>
        <taxon>Lecanorineae</taxon>
        <taxon>Stereocaulaceae</taxon>
        <taxon>Lepraria</taxon>
    </lineage>
</organism>
<dbReference type="InterPro" id="IPR015943">
    <property type="entry name" value="WD40/YVTN_repeat-like_dom_sf"/>
</dbReference>
<dbReference type="InterPro" id="IPR036322">
    <property type="entry name" value="WD40_repeat_dom_sf"/>
</dbReference>
<dbReference type="PRINTS" id="PR00320">
    <property type="entry name" value="GPROTEINBRPT"/>
</dbReference>
<proteinExistence type="inferred from homology"/>
<dbReference type="PANTHER" id="PTHR19858:SF0">
    <property type="entry name" value="PERIODIC TRYPTOPHAN PROTEIN 2 HOMOLOG"/>
    <property type="match status" value="1"/>
</dbReference>
<gene>
    <name evidence="8" type="ORF">OEA41_003539</name>
</gene>
<feature type="repeat" description="WD" evidence="5">
    <location>
        <begin position="467"/>
        <end position="500"/>
    </location>
</feature>
<feature type="domain" description="Small-subunit processome Utp12" evidence="7">
    <location>
        <begin position="743"/>
        <end position="847"/>
    </location>
</feature>
<comment type="similarity">
    <text evidence="1">Belongs to the WD repeat PWP2 family.</text>
</comment>
<evidence type="ECO:0000256" key="5">
    <source>
        <dbReference type="PROSITE-ProRule" id="PRU00221"/>
    </source>
</evidence>
<dbReference type="GO" id="GO:0032040">
    <property type="term" value="C:small-subunit processome"/>
    <property type="evidence" value="ECO:0007669"/>
    <property type="project" value="TreeGrafter"/>
</dbReference>
<dbReference type="InterPro" id="IPR007148">
    <property type="entry name" value="SSU_processome_Utp12"/>
</dbReference>